<feature type="domain" description="SGNH" evidence="3">
    <location>
        <begin position="415"/>
        <end position="622"/>
    </location>
</feature>
<protein>
    <submittedName>
        <fullName evidence="4">Acyltransferase family protein</fullName>
        <ecNumber evidence="4">2.3.1.-</ecNumber>
    </submittedName>
</protein>
<evidence type="ECO:0000313" key="4">
    <source>
        <dbReference type="EMBL" id="MDO1531984.1"/>
    </source>
</evidence>
<name>A0ABT8RZ89_9BURK</name>
<dbReference type="InterPro" id="IPR043968">
    <property type="entry name" value="SGNH"/>
</dbReference>
<evidence type="ECO:0000259" key="2">
    <source>
        <dbReference type="Pfam" id="PF01757"/>
    </source>
</evidence>
<feature type="transmembrane region" description="Helical" evidence="1">
    <location>
        <begin position="80"/>
        <end position="99"/>
    </location>
</feature>
<dbReference type="Pfam" id="PF19040">
    <property type="entry name" value="SGNH"/>
    <property type="match status" value="1"/>
</dbReference>
<dbReference type="PANTHER" id="PTHR23028">
    <property type="entry name" value="ACETYLTRANSFERASE"/>
    <property type="match status" value="1"/>
</dbReference>
<feature type="transmembrane region" description="Helical" evidence="1">
    <location>
        <begin position="317"/>
        <end position="336"/>
    </location>
</feature>
<feature type="transmembrane region" description="Helical" evidence="1">
    <location>
        <begin position="177"/>
        <end position="199"/>
    </location>
</feature>
<dbReference type="EMBL" id="JAUKVY010000003">
    <property type="protein sequence ID" value="MDO1531984.1"/>
    <property type="molecule type" value="Genomic_DNA"/>
</dbReference>
<feature type="transmembrane region" description="Helical" evidence="1">
    <location>
        <begin position="352"/>
        <end position="371"/>
    </location>
</feature>
<feature type="transmembrane region" description="Helical" evidence="1">
    <location>
        <begin position="143"/>
        <end position="165"/>
    </location>
</feature>
<dbReference type="RefSeq" id="WP_301805732.1">
    <property type="nucleotide sequence ID" value="NZ_JAUJZH010000003.1"/>
</dbReference>
<evidence type="ECO:0000259" key="3">
    <source>
        <dbReference type="Pfam" id="PF19040"/>
    </source>
</evidence>
<accession>A0ABT8RZ89</accession>
<keyword evidence="5" id="KW-1185">Reference proteome</keyword>
<dbReference type="Pfam" id="PF01757">
    <property type="entry name" value="Acyl_transf_3"/>
    <property type="match status" value="1"/>
</dbReference>
<feature type="domain" description="Acyltransferase 3" evidence="2">
    <location>
        <begin position="12"/>
        <end position="332"/>
    </location>
</feature>
<gene>
    <name evidence="4" type="ORF">Q2T77_06770</name>
</gene>
<feature type="transmembrane region" description="Helical" evidence="1">
    <location>
        <begin position="284"/>
        <end position="305"/>
    </location>
</feature>
<dbReference type="EC" id="2.3.1.-" evidence="4"/>
<dbReference type="GO" id="GO:0016746">
    <property type="term" value="F:acyltransferase activity"/>
    <property type="evidence" value="ECO:0007669"/>
    <property type="project" value="UniProtKB-KW"/>
</dbReference>
<keyword evidence="1" id="KW-0812">Transmembrane</keyword>
<feature type="transmembrane region" description="Helical" evidence="1">
    <location>
        <begin position="20"/>
        <end position="53"/>
    </location>
</feature>
<feature type="transmembrane region" description="Helical" evidence="1">
    <location>
        <begin position="205"/>
        <end position="222"/>
    </location>
</feature>
<proteinExistence type="predicted"/>
<dbReference type="InterPro" id="IPR002656">
    <property type="entry name" value="Acyl_transf_3_dom"/>
</dbReference>
<keyword evidence="4" id="KW-0808">Transferase</keyword>
<organism evidence="4 5">
    <name type="scientific">Variovorax ginsengisoli</name>
    <dbReference type="NCBI Taxonomy" id="363844"/>
    <lineage>
        <taxon>Bacteria</taxon>
        <taxon>Pseudomonadati</taxon>
        <taxon>Pseudomonadota</taxon>
        <taxon>Betaproteobacteria</taxon>
        <taxon>Burkholderiales</taxon>
        <taxon>Comamonadaceae</taxon>
        <taxon>Variovorax</taxon>
    </lineage>
</organism>
<keyword evidence="4" id="KW-0012">Acyltransferase</keyword>
<keyword evidence="1" id="KW-1133">Transmembrane helix</keyword>
<feature type="transmembrane region" description="Helical" evidence="1">
    <location>
        <begin position="252"/>
        <end position="272"/>
    </location>
</feature>
<evidence type="ECO:0000313" key="5">
    <source>
        <dbReference type="Proteomes" id="UP001169027"/>
    </source>
</evidence>
<reference evidence="4" key="1">
    <citation type="submission" date="2023-06" db="EMBL/GenBank/DDBJ databases">
        <authorList>
            <person name="Jiang Y."/>
            <person name="Liu Q."/>
        </authorList>
    </citation>
    <scope>NUCLEOTIDE SEQUENCE</scope>
    <source>
        <strain evidence="4">CGMCC 1.12090</strain>
    </source>
</reference>
<sequence length="631" mass="68113">MTSAHHRQTYLPEIDGLRALAVLSVVVFHAFPSALPGGFVGVDIFFVISGYLITSLLRAEWEAEATIDIVAFYARRARRILPMLVAVILATLGAVAVLLGSRVLYETAQSAAAALLFAANAYFQVTTGGYFDPATDKLPLLHLWSLGVEEQFYLVWPLALGLLLGRGRDNAVRWIKCAAFVSVLLAAVTCLLDPNAVFYLMPTRFWELAAGGLIALGAGGVARKPAAVAAAGLALMIVAISLPTSGLAAVNVVLGTVGAALLIWAVHARGVLGMVGQVLRSRPAVFFGLISYSLYLWHWPMLAIARNLHPGEVPAEMRAGLVVLAVALSWGSYRVIETPFRRPQASTPNRRLVGGSLAMCVSLSSLSWAVANAVEPPPQIAMNANPLAAATGEDYPRDSKRCRYIFSDKLDVFPKKGCGRQGDEPAVIVWGDSHAWAMGPFAAEVAKQEGTQWVSLSRDACPPALGYNVKPTRPIEAETCRKFNDLAAAQIRKTDTVVIVGHWEPYPNRTELLEGVARSVAQASATARRVILMGPSPTLRDTVPRCIEANNVEACSVPRVQFEWQTAEISEGMAAMARRFKNVTYVSRTDFFCTVDTCPAMKDGYSLYWDSHHPTSTAAKAFALGFLTTAQ</sequence>
<feature type="transmembrane region" description="Helical" evidence="1">
    <location>
        <begin position="111"/>
        <end position="131"/>
    </location>
</feature>
<evidence type="ECO:0000256" key="1">
    <source>
        <dbReference type="SAM" id="Phobius"/>
    </source>
</evidence>
<dbReference type="Proteomes" id="UP001169027">
    <property type="component" value="Unassembled WGS sequence"/>
</dbReference>
<feature type="transmembrane region" description="Helical" evidence="1">
    <location>
        <begin position="227"/>
        <end position="246"/>
    </location>
</feature>
<dbReference type="InterPro" id="IPR050879">
    <property type="entry name" value="Acyltransferase_3"/>
</dbReference>
<dbReference type="PANTHER" id="PTHR23028:SF53">
    <property type="entry name" value="ACYL_TRANSF_3 DOMAIN-CONTAINING PROTEIN"/>
    <property type="match status" value="1"/>
</dbReference>
<keyword evidence="1" id="KW-0472">Membrane</keyword>
<comment type="caution">
    <text evidence="4">The sequence shown here is derived from an EMBL/GenBank/DDBJ whole genome shotgun (WGS) entry which is preliminary data.</text>
</comment>